<protein>
    <submittedName>
        <fullName evidence="5">AraC family transcriptional regulator</fullName>
    </submittedName>
</protein>
<dbReference type="GO" id="GO:0003700">
    <property type="term" value="F:DNA-binding transcription factor activity"/>
    <property type="evidence" value="ECO:0007669"/>
    <property type="project" value="InterPro"/>
</dbReference>
<dbReference type="OrthoDB" id="5996070at2"/>
<dbReference type="Proteomes" id="UP000242757">
    <property type="component" value="Unassembled WGS sequence"/>
</dbReference>
<dbReference type="EMBL" id="NBIM01000001">
    <property type="protein sequence ID" value="OXY83171.1"/>
    <property type="molecule type" value="Genomic_DNA"/>
</dbReference>
<dbReference type="InterPro" id="IPR011051">
    <property type="entry name" value="RmlC_Cupin_sf"/>
</dbReference>
<comment type="caution">
    <text evidence="5">The sequence shown here is derived from an EMBL/GenBank/DDBJ whole genome shotgun (WGS) entry which is preliminary data.</text>
</comment>
<sequence>MPNQLSLRSYTRQRRSHAHDFHQLVLPLRGVIQLEMAGFGGKVAPGECAVIRRGEQHHFTADTEARFVVADLDALPPNLLGGERLVFAVSPPLSRYLEFIEAQLEHQVNADIERAMVATFAVLVAEQRLSPRLDARIRQVLSHIERHLTEKMTLQRLAGVACLSETQLKKLFRQQVGLTVMQYVTQKRMDKARALIQHTDYSIQLVAELVGYTDLSAFSRRFSQHFGMTPTRFSQ</sequence>
<evidence type="ECO:0000259" key="4">
    <source>
        <dbReference type="PROSITE" id="PS01124"/>
    </source>
</evidence>
<evidence type="ECO:0000313" key="5">
    <source>
        <dbReference type="EMBL" id="OXY83171.1"/>
    </source>
</evidence>
<dbReference type="PROSITE" id="PS01124">
    <property type="entry name" value="HTH_ARAC_FAMILY_2"/>
    <property type="match status" value="1"/>
</dbReference>
<keyword evidence="3" id="KW-0804">Transcription</keyword>
<evidence type="ECO:0000313" key="6">
    <source>
        <dbReference type="Proteomes" id="UP000242757"/>
    </source>
</evidence>
<feature type="domain" description="HTH araC/xylS-type" evidence="4">
    <location>
        <begin position="138"/>
        <end position="235"/>
    </location>
</feature>
<dbReference type="InterPro" id="IPR050204">
    <property type="entry name" value="AraC_XylS_family_regulators"/>
</dbReference>
<dbReference type="RefSeq" id="WP_094199946.1">
    <property type="nucleotide sequence ID" value="NZ_NBIM01000001.1"/>
</dbReference>
<dbReference type="GO" id="GO:0043565">
    <property type="term" value="F:sequence-specific DNA binding"/>
    <property type="evidence" value="ECO:0007669"/>
    <property type="project" value="InterPro"/>
</dbReference>
<organism evidence="5 6">
    <name type="scientific">Oceanimonas doudoroffii</name>
    <dbReference type="NCBI Taxonomy" id="84158"/>
    <lineage>
        <taxon>Bacteria</taxon>
        <taxon>Pseudomonadati</taxon>
        <taxon>Pseudomonadota</taxon>
        <taxon>Gammaproteobacteria</taxon>
        <taxon>Aeromonadales</taxon>
        <taxon>Aeromonadaceae</taxon>
        <taxon>Oceanimonas</taxon>
    </lineage>
</organism>
<dbReference type="SUPFAM" id="SSF46689">
    <property type="entry name" value="Homeodomain-like"/>
    <property type="match status" value="2"/>
</dbReference>
<accession>A0A233RIF0</accession>
<dbReference type="AlphaFoldDB" id="A0A233RIF0"/>
<dbReference type="Gene3D" id="2.60.120.10">
    <property type="entry name" value="Jelly Rolls"/>
    <property type="match status" value="1"/>
</dbReference>
<proteinExistence type="predicted"/>
<keyword evidence="6" id="KW-1185">Reference proteome</keyword>
<gene>
    <name evidence="5" type="ORF">B6S08_06650</name>
</gene>
<dbReference type="InterPro" id="IPR014710">
    <property type="entry name" value="RmlC-like_jellyroll"/>
</dbReference>
<evidence type="ECO:0000256" key="3">
    <source>
        <dbReference type="ARBA" id="ARBA00023163"/>
    </source>
</evidence>
<evidence type="ECO:0000256" key="1">
    <source>
        <dbReference type="ARBA" id="ARBA00023015"/>
    </source>
</evidence>
<dbReference type="InterPro" id="IPR018060">
    <property type="entry name" value="HTH_AraC"/>
</dbReference>
<name>A0A233RIF0_9GAMM</name>
<dbReference type="InterPro" id="IPR009057">
    <property type="entry name" value="Homeodomain-like_sf"/>
</dbReference>
<keyword evidence="1" id="KW-0805">Transcription regulation</keyword>
<dbReference type="PANTHER" id="PTHR46796">
    <property type="entry name" value="HTH-TYPE TRANSCRIPTIONAL ACTIVATOR RHAS-RELATED"/>
    <property type="match status" value="1"/>
</dbReference>
<keyword evidence="2" id="KW-0238">DNA-binding</keyword>
<dbReference type="SUPFAM" id="SSF51182">
    <property type="entry name" value="RmlC-like cupins"/>
    <property type="match status" value="1"/>
</dbReference>
<dbReference type="PANTHER" id="PTHR46796:SF10">
    <property type="entry name" value="TRANSCRIPTIONAL ACTIVATOR FEAR"/>
    <property type="match status" value="1"/>
</dbReference>
<dbReference type="Gene3D" id="1.10.10.60">
    <property type="entry name" value="Homeodomain-like"/>
    <property type="match status" value="2"/>
</dbReference>
<dbReference type="Pfam" id="PF12833">
    <property type="entry name" value="HTH_18"/>
    <property type="match status" value="1"/>
</dbReference>
<dbReference type="SMART" id="SM00342">
    <property type="entry name" value="HTH_ARAC"/>
    <property type="match status" value="1"/>
</dbReference>
<evidence type="ECO:0000256" key="2">
    <source>
        <dbReference type="ARBA" id="ARBA00023125"/>
    </source>
</evidence>
<reference evidence="5 6" key="1">
    <citation type="submission" date="2017-08" db="EMBL/GenBank/DDBJ databases">
        <title>A Genome Sequence of Oceanimonas doudoroffii ATCC 27123T.</title>
        <authorList>
            <person name="Brennan M.A."/>
            <person name="Maclea K.S."/>
            <person name="Mcclelland W.D."/>
            <person name="Trachtenberg A.M."/>
        </authorList>
    </citation>
    <scope>NUCLEOTIDE SEQUENCE [LARGE SCALE GENOMIC DNA]</scope>
    <source>
        <strain evidence="5 6">ATCC 27123</strain>
    </source>
</reference>